<organism evidence="5 6">
    <name type="scientific">Paenibacillus athensensis</name>
    <dbReference type="NCBI Taxonomy" id="1967502"/>
    <lineage>
        <taxon>Bacteria</taxon>
        <taxon>Bacillati</taxon>
        <taxon>Bacillota</taxon>
        <taxon>Bacilli</taxon>
        <taxon>Bacillales</taxon>
        <taxon>Paenibacillaceae</taxon>
        <taxon>Paenibacillus</taxon>
    </lineage>
</organism>
<proteinExistence type="inferred from homology"/>
<keyword evidence="3 4" id="KW-0486">Methionine biosynthesis</keyword>
<dbReference type="SUPFAM" id="SSF56784">
    <property type="entry name" value="HAD-like"/>
    <property type="match status" value="1"/>
</dbReference>
<name>A0A4Y8QA59_9BACL</name>
<evidence type="ECO:0000256" key="1">
    <source>
        <dbReference type="ARBA" id="ARBA00022605"/>
    </source>
</evidence>
<gene>
    <name evidence="4" type="primary">mtnX</name>
    <name evidence="5" type="ORF">B5M42_04730</name>
</gene>
<dbReference type="EMBL" id="MYFO01000004">
    <property type="protein sequence ID" value="TFE90576.1"/>
    <property type="molecule type" value="Genomic_DNA"/>
</dbReference>
<sequence>MDKKRIVFCDFDGTITQNDNIVAIMKHFNPPGWEELVQQLMDGKLSIRQTVGRMFAMLPTSRQAEIVDYAIHNATIRSGFGAFVDYCKEREITLLVTSGGIDFFIYPLLAPFPIPREHIYSNASSFAGDTIEILWPNGCDEHCDNDCGMCKTTIIRSYDPARYHRILIGDSVTDFAGAKLVDTVFARSHLIGLCEELELPFYPFETFYDVMKHLEAMDKHETDIGG</sequence>
<evidence type="ECO:0000256" key="2">
    <source>
        <dbReference type="ARBA" id="ARBA00022801"/>
    </source>
</evidence>
<dbReference type="CDD" id="cd07524">
    <property type="entry name" value="HAD_Pase"/>
    <property type="match status" value="1"/>
</dbReference>
<dbReference type="Gene3D" id="3.90.1470.20">
    <property type="match status" value="1"/>
</dbReference>
<dbReference type="GO" id="GO:0019509">
    <property type="term" value="P:L-methionine salvage from methylthioadenosine"/>
    <property type="evidence" value="ECO:0007669"/>
    <property type="project" value="UniProtKB-UniRule"/>
</dbReference>
<evidence type="ECO:0000256" key="3">
    <source>
        <dbReference type="ARBA" id="ARBA00023167"/>
    </source>
</evidence>
<reference evidence="5 6" key="1">
    <citation type="submission" date="2017-03" db="EMBL/GenBank/DDBJ databases">
        <title>Isolation of Levoglucosan Utilizing Bacteria.</title>
        <authorList>
            <person name="Arya A.S."/>
        </authorList>
    </citation>
    <scope>NUCLEOTIDE SEQUENCE [LARGE SCALE GENOMIC DNA]</scope>
    <source>
        <strain evidence="5 6">MEC069</strain>
    </source>
</reference>
<dbReference type="UniPathway" id="UPA00904">
    <property type="reaction ID" value="UER00877"/>
</dbReference>
<comment type="caution">
    <text evidence="5">The sequence shown here is derived from an EMBL/GenBank/DDBJ whole genome shotgun (WGS) entry which is preliminary data.</text>
</comment>
<evidence type="ECO:0000313" key="5">
    <source>
        <dbReference type="EMBL" id="TFE90576.1"/>
    </source>
</evidence>
<comment type="catalytic activity">
    <reaction evidence="4">
        <text>2-hydroxy-5-methylsulfanyl-3-oxopent-1-enyl phosphate + H2O = 1,2-dihydroxy-5-(methylsulfanyl)pent-1-en-3-one + phosphate</text>
        <dbReference type="Rhea" id="RHEA:14481"/>
        <dbReference type="ChEBI" id="CHEBI:15377"/>
        <dbReference type="ChEBI" id="CHEBI:43474"/>
        <dbReference type="ChEBI" id="CHEBI:49252"/>
        <dbReference type="ChEBI" id="CHEBI:59505"/>
        <dbReference type="EC" id="3.1.3.87"/>
    </reaction>
</comment>
<dbReference type="Proteomes" id="UP000298246">
    <property type="component" value="Unassembled WGS sequence"/>
</dbReference>
<dbReference type="HAMAP" id="MF_01680">
    <property type="entry name" value="Salvage_MtnX"/>
    <property type="match status" value="1"/>
</dbReference>
<dbReference type="OrthoDB" id="9804940at2"/>
<keyword evidence="1 4" id="KW-0028">Amino-acid biosynthesis</keyword>
<keyword evidence="2 4" id="KW-0378">Hydrolase</keyword>
<dbReference type="InterPro" id="IPR050849">
    <property type="entry name" value="HAD-like_hydrolase_phosphatase"/>
</dbReference>
<accession>A0A4Y8QA59</accession>
<dbReference type="EC" id="3.1.3.87" evidence="4"/>
<dbReference type="NCBIfam" id="NF007103">
    <property type="entry name" value="PRK09552.1"/>
    <property type="match status" value="1"/>
</dbReference>
<dbReference type="GO" id="GO:0043716">
    <property type="term" value="F:2-hydroxy-3-keto-5-methylthiopentenyl-1-phosphate phosphatase activity"/>
    <property type="evidence" value="ECO:0007669"/>
    <property type="project" value="UniProtKB-UniRule"/>
</dbReference>
<dbReference type="PANTHER" id="PTHR28181">
    <property type="entry name" value="UPF0655 PROTEIN YCR015C"/>
    <property type="match status" value="1"/>
</dbReference>
<dbReference type="PANTHER" id="PTHR28181:SF2">
    <property type="entry name" value="PHOSPHORIC MONOESTER HYDROLASE"/>
    <property type="match status" value="1"/>
</dbReference>
<dbReference type="NCBIfam" id="TIGR01488">
    <property type="entry name" value="HAD-SF-IB"/>
    <property type="match status" value="1"/>
</dbReference>
<evidence type="ECO:0000256" key="4">
    <source>
        <dbReference type="HAMAP-Rule" id="MF_01680"/>
    </source>
</evidence>
<dbReference type="InterPro" id="IPR017718">
    <property type="entry name" value="HAD-SF_hydro_IB_MtnX"/>
</dbReference>
<dbReference type="Pfam" id="PF12710">
    <property type="entry name" value="HAD"/>
    <property type="match status" value="1"/>
</dbReference>
<dbReference type="NCBIfam" id="TIGR01489">
    <property type="entry name" value="DKMTPPase-SF"/>
    <property type="match status" value="1"/>
</dbReference>
<dbReference type="AlphaFoldDB" id="A0A4Y8QA59"/>
<dbReference type="RefSeq" id="WP_134750264.1">
    <property type="nucleotide sequence ID" value="NZ_MYFO02000008.1"/>
</dbReference>
<dbReference type="InterPro" id="IPR023214">
    <property type="entry name" value="HAD_sf"/>
</dbReference>
<dbReference type="Gene3D" id="3.40.50.1000">
    <property type="entry name" value="HAD superfamily/HAD-like"/>
    <property type="match status" value="1"/>
</dbReference>
<dbReference type="InterPro" id="IPR036412">
    <property type="entry name" value="HAD-like_sf"/>
</dbReference>
<comment type="pathway">
    <text evidence="4">Amino-acid biosynthesis; L-methionine biosynthesis via salvage pathway; L-methionine from S-methyl-5-thio-alpha-D-ribose 1-phosphate: step 4/6.</text>
</comment>
<comment type="function">
    <text evidence="4">Dephosphorylates 2-hydroxy-3-keto-5-methylthiopentenyl-1-phosphate (HK-MTPenyl-1-P) yielding 1,2-dihydroxy-3-keto-5-methylthiopentene (DHK-MTPene).</text>
</comment>
<protein>
    <recommendedName>
        <fullName evidence="4">2-hydroxy-3-keto-5-methylthiopentenyl-1-phosphate phosphatase</fullName>
        <shortName evidence="4">HK-MTPenyl-1-P phosphatase</shortName>
        <ecNumber evidence="4">3.1.3.87</ecNumber>
    </recommendedName>
</protein>
<evidence type="ECO:0000313" key="6">
    <source>
        <dbReference type="Proteomes" id="UP000298246"/>
    </source>
</evidence>
<dbReference type="InterPro" id="IPR006384">
    <property type="entry name" value="HAD_hydro_PyrdxlP_Pase-like"/>
</dbReference>
<comment type="similarity">
    <text evidence="4">Belongs to the HAD-like hydrolase superfamily. MtnX family.</text>
</comment>
<keyword evidence="6" id="KW-1185">Reference proteome</keyword>